<dbReference type="AlphaFoldDB" id="A0A0D8XVC8"/>
<reference evidence="1 2" key="1">
    <citation type="submission" date="2013-11" db="EMBL/GenBank/DDBJ databases">
        <title>Draft genome of the bovine lungworm Dictyocaulus viviparus.</title>
        <authorList>
            <person name="Mitreva M."/>
        </authorList>
    </citation>
    <scope>NUCLEOTIDE SEQUENCE [LARGE SCALE GENOMIC DNA]</scope>
    <source>
        <strain evidence="1 2">HannoverDv2000</strain>
    </source>
</reference>
<dbReference type="EMBL" id="KN716295">
    <property type="protein sequence ID" value="KJH47719.1"/>
    <property type="molecule type" value="Genomic_DNA"/>
</dbReference>
<keyword evidence="2" id="KW-1185">Reference proteome</keyword>
<gene>
    <name evidence="1" type="ORF">DICVIV_06186</name>
</gene>
<name>A0A0D8XVC8_DICVI</name>
<evidence type="ECO:0000313" key="2">
    <source>
        <dbReference type="Proteomes" id="UP000053766"/>
    </source>
</evidence>
<evidence type="ECO:0000313" key="1">
    <source>
        <dbReference type="EMBL" id="KJH47719.1"/>
    </source>
</evidence>
<organism evidence="1 2">
    <name type="scientific">Dictyocaulus viviparus</name>
    <name type="common">Bovine lungworm</name>
    <dbReference type="NCBI Taxonomy" id="29172"/>
    <lineage>
        <taxon>Eukaryota</taxon>
        <taxon>Metazoa</taxon>
        <taxon>Ecdysozoa</taxon>
        <taxon>Nematoda</taxon>
        <taxon>Chromadorea</taxon>
        <taxon>Rhabditida</taxon>
        <taxon>Rhabditina</taxon>
        <taxon>Rhabditomorpha</taxon>
        <taxon>Strongyloidea</taxon>
        <taxon>Metastrongylidae</taxon>
        <taxon>Dictyocaulus</taxon>
    </lineage>
</organism>
<proteinExistence type="predicted"/>
<sequence>MCQDNITILSTQVDYCHNNKVAQTVPNVKEEPVVNNLRVGTMNDGKWVSSARTLTFTSINGNLTVSFPAYMETAMAKEKVFDICGKKVIDLQNSLSRCQELTSDYARD</sequence>
<accession>A0A0D8XVC8</accession>
<reference evidence="2" key="2">
    <citation type="journal article" date="2016" name="Sci. Rep.">
        <title>Dictyocaulus viviparus genome, variome and transcriptome elucidate lungworm biology and support future intervention.</title>
        <authorList>
            <person name="McNulty S.N."/>
            <person name="Strube C."/>
            <person name="Rosa B.A."/>
            <person name="Martin J.C."/>
            <person name="Tyagi R."/>
            <person name="Choi Y.J."/>
            <person name="Wang Q."/>
            <person name="Hallsworth Pepin K."/>
            <person name="Zhang X."/>
            <person name="Ozersky P."/>
            <person name="Wilson R.K."/>
            <person name="Sternberg P.W."/>
            <person name="Gasser R.B."/>
            <person name="Mitreva M."/>
        </authorList>
    </citation>
    <scope>NUCLEOTIDE SEQUENCE [LARGE SCALE GENOMIC DNA]</scope>
    <source>
        <strain evidence="2">HannoverDv2000</strain>
    </source>
</reference>
<dbReference type="Proteomes" id="UP000053766">
    <property type="component" value="Unassembled WGS sequence"/>
</dbReference>
<protein>
    <submittedName>
        <fullName evidence="1">Uncharacterized protein</fullName>
    </submittedName>
</protein>